<comment type="function">
    <text evidence="2">May mediate accelerated ATP-independent bidirectional transbilayer migration of phospholipids upon binding calcium ions that results in a loss of phospholipid asymmetry in the plasma membrane.</text>
</comment>
<name>A0A6P8ZML6_THRPL</name>
<dbReference type="Pfam" id="PF03803">
    <property type="entry name" value="Scramblase"/>
    <property type="match status" value="1"/>
</dbReference>
<feature type="compositionally biased region" description="Basic and acidic residues" evidence="3">
    <location>
        <begin position="18"/>
        <end position="27"/>
    </location>
</feature>
<keyword evidence="2" id="KW-0449">Lipoprotein</keyword>
<sequence>MAAHQDVLNDGSLFDVPLPRDGDDLAPTRHSTVVESDPLRPAAGFANPAFADDVGFDEELPEQRSLGGPTIPYSDYGSVSRAPIPVPTISQGMVPYSGLHLLAGVEAVEIQQTVELTDLLASVESENRYVVRSPVSSDTLLVAAETSSSCQRQFVGSSRGLRMRVYDPSRQEALHLSRRLACGAGACGLLGCCCYLQRVDVLLPPGRPLGAVVQNWSMFVPSLHVEDVVGTVLYRIEGPSVAPWTCTIKEAVFKITSRDSLVELGSISHHWKSTQSTYTTVIIFPSAELSIHHKALLLSAAFLLEYMYFESSKKKTWLPCIC</sequence>
<reference evidence="5" key="1">
    <citation type="submission" date="2025-08" db="UniProtKB">
        <authorList>
            <consortium name="RefSeq"/>
        </authorList>
    </citation>
    <scope>IDENTIFICATION</scope>
    <source>
        <tissue evidence="5">Total insect</tissue>
    </source>
</reference>
<proteinExistence type="inferred from homology"/>
<comment type="similarity">
    <text evidence="1 2">Belongs to the phospholipid scramblase family.</text>
</comment>
<evidence type="ECO:0000256" key="1">
    <source>
        <dbReference type="ARBA" id="ARBA00005350"/>
    </source>
</evidence>
<keyword evidence="2" id="KW-0106">Calcium</keyword>
<keyword evidence="2" id="KW-0564">Palmitate</keyword>
<evidence type="ECO:0000313" key="4">
    <source>
        <dbReference type="Proteomes" id="UP000515158"/>
    </source>
</evidence>
<dbReference type="Proteomes" id="UP000515158">
    <property type="component" value="Unplaced"/>
</dbReference>
<protein>
    <recommendedName>
        <fullName evidence="2">Phospholipid scramblase</fullName>
    </recommendedName>
</protein>
<accession>A0A6P8ZML6</accession>
<comment type="cofactor">
    <cofactor evidence="2">
        <name>Ca(2+)</name>
        <dbReference type="ChEBI" id="CHEBI:29108"/>
    </cofactor>
</comment>
<organism evidence="5">
    <name type="scientific">Thrips palmi</name>
    <name type="common">Melon thrips</name>
    <dbReference type="NCBI Taxonomy" id="161013"/>
    <lineage>
        <taxon>Eukaryota</taxon>
        <taxon>Metazoa</taxon>
        <taxon>Ecdysozoa</taxon>
        <taxon>Arthropoda</taxon>
        <taxon>Hexapoda</taxon>
        <taxon>Insecta</taxon>
        <taxon>Pterygota</taxon>
        <taxon>Neoptera</taxon>
        <taxon>Paraneoptera</taxon>
        <taxon>Thysanoptera</taxon>
        <taxon>Terebrantia</taxon>
        <taxon>Thripoidea</taxon>
        <taxon>Thripidae</taxon>
        <taxon>Thrips</taxon>
    </lineage>
</organism>
<dbReference type="OrthoDB" id="444338at2759"/>
<dbReference type="InterPro" id="IPR005552">
    <property type="entry name" value="Scramblase"/>
</dbReference>
<evidence type="ECO:0000256" key="2">
    <source>
        <dbReference type="RuleBase" id="RU363116"/>
    </source>
</evidence>
<feature type="region of interest" description="Disordered" evidence="3">
    <location>
        <begin position="1"/>
        <end position="27"/>
    </location>
</feature>
<dbReference type="InParanoid" id="A0A6P8ZML6"/>
<dbReference type="KEGG" id="tpal:117645038"/>
<evidence type="ECO:0000256" key="3">
    <source>
        <dbReference type="SAM" id="MobiDB-lite"/>
    </source>
</evidence>
<dbReference type="RefSeq" id="XP_034240819.1">
    <property type="nucleotide sequence ID" value="XM_034384928.1"/>
</dbReference>
<dbReference type="GeneID" id="117645038"/>
<dbReference type="PANTHER" id="PTHR23248:SF4">
    <property type="entry name" value="PHOSPHOLIPID SCRAMBLASE"/>
    <property type="match status" value="1"/>
</dbReference>
<dbReference type="AlphaFoldDB" id="A0A6P8ZML6"/>
<gene>
    <name evidence="5" type="primary">LOC117645038</name>
</gene>
<evidence type="ECO:0000313" key="5">
    <source>
        <dbReference type="RefSeq" id="XP_034240819.1"/>
    </source>
</evidence>
<dbReference type="FunCoup" id="A0A6P8ZML6">
    <property type="interactions" value="51"/>
</dbReference>
<dbReference type="PANTHER" id="PTHR23248">
    <property type="entry name" value="PHOSPHOLIPID SCRAMBLASE-RELATED"/>
    <property type="match status" value="1"/>
</dbReference>
<dbReference type="GO" id="GO:0005886">
    <property type="term" value="C:plasma membrane"/>
    <property type="evidence" value="ECO:0007669"/>
    <property type="project" value="TreeGrafter"/>
</dbReference>
<dbReference type="GO" id="GO:0017128">
    <property type="term" value="F:phospholipid scramblase activity"/>
    <property type="evidence" value="ECO:0007669"/>
    <property type="project" value="InterPro"/>
</dbReference>
<keyword evidence="4" id="KW-1185">Reference proteome</keyword>